<organism evidence="2 3">
    <name type="scientific">Lithospermum erythrorhizon</name>
    <name type="common">Purple gromwell</name>
    <name type="synonym">Lithospermum officinale var. erythrorhizon</name>
    <dbReference type="NCBI Taxonomy" id="34254"/>
    <lineage>
        <taxon>Eukaryota</taxon>
        <taxon>Viridiplantae</taxon>
        <taxon>Streptophyta</taxon>
        <taxon>Embryophyta</taxon>
        <taxon>Tracheophyta</taxon>
        <taxon>Spermatophyta</taxon>
        <taxon>Magnoliopsida</taxon>
        <taxon>eudicotyledons</taxon>
        <taxon>Gunneridae</taxon>
        <taxon>Pentapetalae</taxon>
        <taxon>asterids</taxon>
        <taxon>lamiids</taxon>
        <taxon>Boraginales</taxon>
        <taxon>Boraginaceae</taxon>
        <taxon>Boraginoideae</taxon>
        <taxon>Lithospermeae</taxon>
        <taxon>Lithospermum</taxon>
    </lineage>
</organism>
<evidence type="ECO:0000313" key="2">
    <source>
        <dbReference type="EMBL" id="GAA0138625.1"/>
    </source>
</evidence>
<dbReference type="AlphaFoldDB" id="A0AAV3NH40"/>
<dbReference type="Proteomes" id="UP001454036">
    <property type="component" value="Unassembled WGS sequence"/>
</dbReference>
<keyword evidence="3" id="KW-1185">Reference proteome</keyword>
<evidence type="ECO:0000256" key="1">
    <source>
        <dbReference type="SAM" id="MobiDB-lite"/>
    </source>
</evidence>
<accession>A0AAV3NH40</accession>
<protein>
    <submittedName>
        <fullName evidence="2">Uncharacterized protein</fullName>
    </submittedName>
</protein>
<reference evidence="2 3" key="1">
    <citation type="submission" date="2024-01" db="EMBL/GenBank/DDBJ databases">
        <title>The complete chloroplast genome sequence of Lithospermum erythrorhizon: insights into the phylogenetic relationship among Boraginaceae species and the maternal lineages of purple gromwells.</title>
        <authorList>
            <person name="Okada T."/>
            <person name="Watanabe K."/>
        </authorList>
    </citation>
    <scope>NUCLEOTIDE SEQUENCE [LARGE SCALE GENOMIC DNA]</scope>
</reference>
<feature type="region of interest" description="Disordered" evidence="1">
    <location>
        <begin position="44"/>
        <end position="80"/>
    </location>
</feature>
<feature type="compositionally biased region" description="Basic and acidic residues" evidence="1">
    <location>
        <begin position="64"/>
        <end position="80"/>
    </location>
</feature>
<dbReference type="EMBL" id="BAABME010029889">
    <property type="protein sequence ID" value="GAA0138625.1"/>
    <property type="molecule type" value="Genomic_DNA"/>
</dbReference>
<gene>
    <name evidence="2" type="ORF">LIER_42544</name>
</gene>
<comment type="caution">
    <text evidence="2">The sequence shown here is derived from an EMBL/GenBank/DDBJ whole genome shotgun (WGS) entry which is preliminary data.</text>
</comment>
<proteinExistence type="predicted"/>
<name>A0AAV3NH40_LITER</name>
<evidence type="ECO:0000313" key="3">
    <source>
        <dbReference type="Proteomes" id="UP001454036"/>
    </source>
</evidence>
<sequence length="107" mass="11734">MLLTCIHQSGIRDLRCRGQRILALTQESILVPLPEDSRVASWQFGADVSPARGGPMASSPGENRSNERFNKGSEPMKREIPSQKWTQYFIFLGRTAHHAGSGAGGLL</sequence>